<dbReference type="InterPro" id="IPR022653">
    <property type="entry name" value="De-COase2_pyr-phos_BS"/>
</dbReference>
<comment type="similarity">
    <text evidence="5">Belongs to the Orn/Lys/Arg decarboxylase class-II family. LysA subfamily.</text>
</comment>
<dbReference type="PRINTS" id="PR01179">
    <property type="entry name" value="ODADCRBXLASE"/>
</dbReference>
<feature type="binding site" evidence="5">
    <location>
        <position position="225"/>
    </location>
    <ligand>
        <name>pyridoxal 5'-phosphate</name>
        <dbReference type="ChEBI" id="CHEBI:597326"/>
    </ligand>
</feature>
<proteinExistence type="inferred from homology"/>
<dbReference type="SUPFAM" id="SSF51419">
    <property type="entry name" value="PLP-binding barrel"/>
    <property type="match status" value="1"/>
</dbReference>
<feature type="binding site" evidence="5">
    <location>
        <position position="298"/>
    </location>
    <ligand>
        <name>substrate</name>
    </ligand>
</feature>
<dbReference type="AlphaFoldDB" id="I0ETZ0"/>
<comment type="subunit">
    <text evidence="5">Homodimer.</text>
</comment>
<dbReference type="UniPathway" id="UPA00034">
    <property type="reaction ID" value="UER00027"/>
</dbReference>
<dbReference type="HOGENOM" id="CLU_026444_0_0_7"/>
<evidence type="ECO:0000256" key="7">
    <source>
        <dbReference type="PIRSR" id="PIRSR600183-50"/>
    </source>
</evidence>
<dbReference type="EC" id="4.1.1.20" evidence="5 6"/>
<keyword evidence="3 5" id="KW-0663">Pyridoxal phosphate</keyword>
<feature type="binding site" evidence="5">
    <location>
        <position position="358"/>
    </location>
    <ligand>
        <name>pyridoxal 5'-phosphate</name>
        <dbReference type="ChEBI" id="CHEBI:597326"/>
    </ligand>
</feature>
<dbReference type="InterPro" id="IPR000183">
    <property type="entry name" value="Orn/DAP/Arg_de-COase"/>
</dbReference>
<name>I0ETZ0_HELCM</name>
<keyword evidence="5" id="KW-0028">Amino-acid biosynthesis</keyword>
<dbReference type="eggNOG" id="COG0019">
    <property type="taxonomic scope" value="Bacteria"/>
</dbReference>
<dbReference type="PRINTS" id="PR01181">
    <property type="entry name" value="DAPDCRBXLASE"/>
</dbReference>
<protein>
    <recommendedName>
        <fullName evidence="5 6">Diaminopimelate decarboxylase</fullName>
        <shortName evidence="5">DAP decarboxylase</shortName>
        <shortName evidence="5">DAPDC</shortName>
        <ecNumber evidence="5 6">4.1.1.20</ecNumber>
    </recommendedName>
</protein>
<evidence type="ECO:0000313" key="11">
    <source>
        <dbReference type="Proteomes" id="UP000005013"/>
    </source>
</evidence>
<evidence type="ECO:0000256" key="3">
    <source>
        <dbReference type="ARBA" id="ARBA00022898"/>
    </source>
</evidence>
<feature type="binding site" evidence="5">
    <location>
        <position position="262"/>
    </location>
    <ligand>
        <name>substrate</name>
    </ligand>
</feature>
<keyword evidence="5 8" id="KW-0457">Lysine biosynthesis</keyword>
<keyword evidence="11" id="KW-1185">Reference proteome</keyword>
<dbReference type="STRING" id="1163745.HCD_07080"/>
<sequence length="405" mass="45211">MLNYEELSLAYKTPFYLYNFDQIKEAFLRYKEAFRGRKSLICYALKANSNLSILSLLASLESGADCVSIGEIKRALEAGIKPYRIVFSGVGKSEFEIEQALKLNILFLNVESFMELKTIEKIAQTLGIKARISIRINPNIDAKTHPYISTGLKENKFGVEEKEALEMFVFAKKSAFLEPISVHFHIGSQLLDLAPILEASQKVAKIAKSLIALGINLRFFDVGGGVGVSYENEETIKLYDYAQGILDSLKGLDLTIICEPGRSIVAESGELVTQVLYEKMAQSKRFVVVDAGMNDFLRPSLYHAKHSIRVVTPSKECETSLCDVVGPVCESSDTFLKGINLPPLKQGDKLVIEKVGAYGSSMASNYNSRPKLLELALENKEIRVIRKKESLEDLWRLEKECLKGI</sequence>
<dbReference type="PANTHER" id="PTHR43727">
    <property type="entry name" value="DIAMINOPIMELATE DECARBOXYLASE"/>
    <property type="match status" value="1"/>
</dbReference>
<dbReference type="Pfam" id="PF02784">
    <property type="entry name" value="Orn_Arg_deC_N"/>
    <property type="match status" value="1"/>
</dbReference>
<dbReference type="GO" id="GO:0008836">
    <property type="term" value="F:diaminopimelate decarboxylase activity"/>
    <property type="evidence" value="ECO:0007669"/>
    <property type="project" value="UniProtKB-UniRule"/>
</dbReference>
<evidence type="ECO:0000256" key="5">
    <source>
        <dbReference type="HAMAP-Rule" id="MF_02120"/>
    </source>
</evidence>
<comment type="cofactor">
    <cofactor evidence="1 5 7 8">
        <name>pyridoxal 5'-phosphate</name>
        <dbReference type="ChEBI" id="CHEBI:597326"/>
    </cofactor>
</comment>
<dbReference type="SUPFAM" id="SSF50621">
    <property type="entry name" value="Alanine racemase C-terminal domain-like"/>
    <property type="match status" value="1"/>
</dbReference>
<dbReference type="Gene3D" id="2.40.37.10">
    <property type="entry name" value="Lyase, Ornithine Decarboxylase, Chain A, domain 1"/>
    <property type="match status" value="1"/>
</dbReference>
<dbReference type="RefSeq" id="WP_014659890.1">
    <property type="nucleotide sequence ID" value="NC_017735.1"/>
</dbReference>
<dbReference type="PROSITE" id="PS00878">
    <property type="entry name" value="ODR_DC_2_1"/>
    <property type="match status" value="1"/>
</dbReference>
<gene>
    <name evidence="5" type="primary">lysA</name>
    <name evidence="10" type="ordered locus">HCD_07080</name>
</gene>
<feature type="active site" description="Proton donor" evidence="7">
    <location>
        <position position="329"/>
    </location>
</feature>
<feature type="binding site" evidence="5">
    <location>
        <position position="330"/>
    </location>
    <ligand>
        <name>substrate</name>
    </ligand>
</feature>
<feature type="domain" description="Orn/DAP/Arg decarboxylase 2 N-terminal" evidence="9">
    <location>
        <begin position="21"/>
        <end position="266"/>
    </location>
</feature>
<evidence type="ECO:0000256" key="4">
    <source>
        <dbReference type="ARBA" id="ARBA00023239"/>
    </source>
</evidence>
<dbReference type="InterPro" id="IPR022644">
    <property type="entry name" value="De-COase2_N"/>
</dbReference>
<feature type="binding site" evidence="5">
    <location>
        <position position="358"/>
    </location>
    <ligand>
        <name>substrate</name>
    </ligand>
</feature>
<comment type="function">
    <text evidence="5">Specifically catalyzes the decarboxylation of meso-diaminopimelate (meso-DAP) to L-lysine.</text>
</comment>
<evidence type="ECO:0000256" key="1">
    <source>
        <dbReference type="ARBA" id="ARBA00001933"/>
    </source>
</evidence>
<reference evidence="10 11" key="1">
    <citation type="journal article" date="2013" name="PLoS ONE">
        <title>Sequence Divergence and Conservation in Genomes ofHelicobacter cetorum Strains from a Dolphin and a Whale.</title>
        <authorList>
            <person name="Kersulyte D."/>
            <person name="Rossi M."/>
            <person name="Berg D.E."/>
        </authorList>
    </citation>
    <scope>NUCLEOTIDE SEQUENCE [LARGE SCALE GENOMIC DNA]</scope>
    <source>
        <strain evidence="10 11">MIT 99-5656</strain>
    </source>
</reference>
<evidence type="ECO:0000256" key="2">
    <source>
        <dbReference type="ARBA" id="ARBA00022793"/>
    </source>
</evidence>
<dbReference type="InterPro" id="IPR002986">
    <property type="entry name" value="DAP_deCOOHase_LysA"/>
</dbReference>
<keyword evidence="2 5" id="KW-0210">Decarboxylase</keyword>
<feature type="binding site" evidence="5">
    <location>
        <begin position="259"/>
        <end position="262"/>
    </location>
    <ligand>
        <name>pyridoxal 5'-phosphate</name>
        <dbReference type="ChEBI" id="CHEBI:597326"/>
    </ligand>
</feature>
<dbReference type="NCBIfam" id="TIGR01048">
    <property type="entry name" value="lysA"/>
    <property type="match status" value="1"/>
</dbReference>
<dbReference type="Gene3D" id="3.20.20.10">
    <property type="entry name" value="Alanine racemase"/>
    <property type="match status" value="1"/>
</dbReference>
<organism evidence="10 11">
    <name type="scientific">Helicobacter cetorum (strain ATCC BAA-540 / CCUG 52418 / MIT 99-5656)</name>
    <dbReference type="NCBI Taxonomy" id="1163745"/>
    <lineage>
        <taxon>Bacteria</taxon>
        <taxon>Pseudomonadati</taxon>
        <taxon>Campylobacterota</taxon>
        <taxon>Epsilonproteobacteria</taxon>
        <taxon>Campylobacterales</taxon>
        <taxon>Helicobacteraceae</taxon>
        <taxon>Helicobacter</taxon>
    </lineage>
</organism>
<dbReference type="GO" id="GO:0009089">
    <property type="term" value="P:lysine biosynthetic process via diaminopimelate"/>
    <property type="evidence" value="ECO:0007669"/>
    <property type="project" value="UniProtKB-UniRule"/>
</dbReference>
<dbReference type="InterPro" id="IPR029066">
    <property type="entry name" value="PLP-binding_barrel"/>
</dbReference>
<dbReference type="PANTHER" id="PTHR43727:SF2">
    <property type="entry name" value="GROUP IV DECARBOXYLASE"/>
    <property type="match status" value="1"/>
</dbReference>
<dbReference type="CDD" id="cd06828">
    <property type="entry name" value="PLPDE_III_DapDC"/>
    <property type="match status" value="1"/>
</dbReference>
<feature type="binding site" evidence="5">
    <location>
        <position position="302"/>
    </location>
    <ligand>
        <name>substrate</name>
    </ligand>
</feature>
<dbReference type="OrthoDB" id="9802241at2"/>
<feature type="modified residue" description="N6-(pyridoxal phosphate)lysine" evidence="5 7">
    <location>
        <position position="46"/>
    </location>
</feature>
<evidence type="ECO:0000259" key="9">
    <source>
        <dbReference type="Pfam" id="PF02784"/>
    </source>
</evidence>
<evidence type="ECO:0000256" key="6">
    <source>
        <dbReference type="NCBIfam" id="TIGR01048"/>
    </source>
</evidence>
<evidence type="ECO:0000313" key="10">
    <source>
        <dbReference type="EMBL" id="AFI06409.1"/>
    </source>
</evidence>
<dbReference type="EMBL" id="CP003481">
    <property type="protein sequence ID" value="AFI06409.1"/>
    <property type="molecule type" value="Genomic_DNA"/>
</dbReference>
<evidence type="ECO:0000256" key="8">
    <source>
        <dbReference type="RuleBase" id="RU003738"/>
    </source>
</evidence>
<comment type="pathway">
    <text evidence="5 8">Amino-acid biosynthesis; L-lysine biosynthesis via DAP pathway; L-lysine from DL-2,6-diaminopimelate: step 1/1.</text>
</comment>
<accession>I0ETZ0</accession>
<dbReference type="PATRIC" id="fig|1163745.3.peg.1491"/>
<keyword evidence="4 5" id="KW-0456">Lyase</keyword>
<comment type="catalytic activity">
    <reaction evidence="5 8">
        <text>meso-2,6-diaminopimelate + H(+) = L-lysine + CO2</text>
        <dbReference type="Rhea" id="RHEA:15101"/>
        <dbReference type="ChEBI" id="CHEBI:15378"/>
        <dbReference type="ChEBI" id="CHEBI:16526"/>
        <dbReference type="ChEBI" id="CHEBI:32551"/>
        <dbReference type="ChEBI" id="CHEBI:57791"/>
        <dbReference type="EC" id="4.1.1.20"/>
    </reaction>
</comment>
<dbReference type="KEGG" id="hcm:HCD_07080"/>
<dbReference type="HAMAP" id="MF_02120">
    <property type="entry name" value="LysA"/>
    <property type="match status" value="1"/>
</dbReference>
<dbReference type="Proteomes" id="UP000005013">
    <property type="component" value="Chromosome"/>
</dbReference>
<dbReference type="GO" id="GO:0030170">
    <property type="term" value="F:pyridoxal phosphate binding"/>
    <property type="evidence" value="ECO:0007669"/>
    <property type="project" value="UniProtKB-UniRule"/>
</dbReference>
<dbReference type="FunFam" id="3.20.20.10:FF:000003">
    <property type="entry name" value="Diaminopimelate decarboxylase"/>
    <property type="match status" value="1"/>
</dbReference>
<dbReference type="InterPro" id="IPR009006">
    <property type="entry name" value="Ala_racemase/Decarboxylase_C"/>
</dbReference>